<keyword evidence="4 12" id="KW-0548">Nucleotidyltransferase</keyword>
<comment type="cofactor">
    <cofactor evidence="12 13 14">
        <name>Zn(2+)</name>
        <dbReference type="ChEBI" id="CHEBI:29105"/>
    </cofactor>
    <text evidence="12 13 14">Binds 1 zinc ion per monomer.</text>
</comment>
<dbReference type="InterPro" id="IPR036977">
    <property type="entry name" value="DNA_primase_Znf_CHC2"/>
</dbReference>
<dbReference type="InterPro" id="IPR013264">
    <property type="entry name" value="DNAG_N"/>
</dbReference>
<dbReference type="InterPro" id="IPR037068">
    <property type="entry name" value="DNA_primase_core_N_sf"/>
</dbReference>
<dbReference type="GO" id="GO:1990077">
    <property type="term" value="C:primosome complex"/>
    <property type="evidence" value="ECO:0007669"/>
    <property type="project" value="UniProtKB-KW"/>
</dbReference>
<evidence type="ECO:0000256" key="8">
    <source>
        <dbReference type="ARBA" id="ARBA00022833"/>
    </source>
</evidence>
<dbReference type="GO" id="GO:0005737">
    <property type="term" value="C:cytoplasm"/>
    <property type="evidence" value="ECO:0007669"/>
    <property type="project" value="TreeGrafter"/>
</dbReference>
<dbReference type="FunFam" id="3.90.580.10:FF:000001">
    <property type="entry name" value="DNA primase"/>
    <property type="match status" value="1"/>
</dbReference>
<dbReference type="SMART" id="SM00493">
    <property type="entry name" value="TOPRIM"/>
    <property type="match status" value="1"/>
</dbReference>
<keyword evidence="7 12" id="KW-0863">Zinc-finger</keyword>
<feature type="domain" description="Toprim" evidence="15">
    <location>
        <begin position="254"/>
        <end position="338"/>
    </location>
</feature>
<comment type="subunit">
    <text evidence="12">Monomer. Interacts with DnaB.</text>
</comment>
<keyword evidence="10 12" id="KW-0238">DNA-binding</keyword>
<dbReference type="EC" id="2.7.7.101" evidence="12"/>
<dbReference type="Gene3D" id="3.90.580.10">
    <property type="entry name" value="Zinc finger, CHC2-type domain"/>
    <property type="match status" value="1"/>
</dbReference>
<evidence type="ECO:0000256" key="3">
    <source>
        <dbReference type="ARBA" id="ARBA00022679"/>
    </source>
</evidence>
<sequence length="629" mass="69550">MARDSVAEVRERTDIVELIGGYAPLKRAGRSYKGLCPFHQEKTPSFVVFPDSQNFHCFGCGKGGDAFTFVQEIEHVDFREALQELAKRAGVELASVPSVAPEVDAHRQRLIELNEMAAHFYANILLNSQAGAPGREVVEQRGLSSEVVARFGLGYALDRWDALHQYLAQRGVDPALAHEAGLLQERDSGGYYDRFRNRLLFPIRTREGRVVGFGGRIVGEGQPKYLNSPQSAIFDKSSLVYGLDLAKEEVRRRDQVVIVEGYMDAIAAHQFGHGNVVAAMGTAFTEAQVALVKRLSKHIVLALDADAAGQLATLRSLETMQGALDADAVPVPDARGIIRFERKLNAEIAIVRLPEGKDPDELIRKDPERWPEVVAQAQPFLDFFIEAVTSGVDRNDAQAKAEAIKRAAPVLGQVGDRIVQSHHVARLATRLQLDQRVVLAEVRRSALRVEPRASDRPAPVAAAPRMLRASHEDHLLALLLKHRAICREVLPLVPADDLMDGRNRELLRVLRDERIPLDLEAESIVAGLDDAVADHADRLLGSLEGTPAQFPGDIEREARTSLDLLGKERFGYLMRQLQANLQTAQEGEDRASLADLRAQVAALADRHQRFYPPPSPYFRDTRTSATPGR</sequence>
<keyword evidence="3 12" id="KW-0808">Transferase</keyword>
<dbReference type="PIRSF" id="PIRSF002811">
    <property type="entry name" value="DnaG"/>
    <property type="match status" value="1"/>
</dbReference>
<proteinExistence type="inferred from homology"/>
<keyword evidence="8 12" id="KW-0862">Zinc</keyword>
<feature type="zinc finger region" description="CHC2-type" evidence="12 14">
    <location>
        <begin position="36"/>
        <end position="60"/>
    </location>
</feature>
<reference evidence="16" key="1">
    <citation type="submission" date="2020-02" db="EMBL/GenBank/DDBJ databases">
        <authorList>
            <person name="Meier V. D."/>
        </authorList>
    </citation>
    <scope>NUCLEOTIDE SEQUENCE</scope>
    <source>
        <strain evidence="16">AVDCRST_MAG19</strain>
    </source>
</reference>
<dbReference type="PANTHER" id="PTHR30313">
    <property type="entry name" value="DNA PRIMASE"/>
    <property type="match status" value="1"/>
</dbReference>
<evidence type="ECO:0000256" key="4">
    <source>
        <dbReference type="ARBA" id="ARBA00022695"/>
    </source>
</evidence>
<comment type="domain">
    <text evidence="12">Contains an N-terminal zinc-binding domain, a central core domain that contains the primase activity, and a C-terminal DnaB-binding domain.</text>
</comment>
<dbReference type="NCBIfam" id="TIGR01391">
    <property type="entry name" value="dnaG"/>
    <property type="match status" value="1"/>
</dbReference>
<evidence type="ECO:0000256" key="7">
    <source>
        <dbReference type="ARBA" id="ARBA00022771"/>
    </source>
</evidence>
<dbReference type="GO" id="GO:0003677">
    <property type="term" value="F:DNA binding"/>
    <property type="evidence" value="ECO:0007669"/>
    <property type="project" value="UniProtKB-KW"/>
</dbReference>
<evidence type="ECO:0000256" key="2">
    <source>
        <dbReference type="ARBA" id="ARBA00022515"/>
    </source>
</evidence>
<dbReference type="Pfam" id="PF01807">
    <property type="entry name" value="Zn_ribbon_DnaG"/>
    <property type="match status" value="1"/>
</dbReference>
<dbReference type="EMBL" id="CADCWL010000237">
    <property type="protein sequence ID" value="CAA9582884.1"/>
    <property type="molecule type" value="Genomic_DNA"/>
</dbReference>
<dbReference type="Gene3D" id="3.90.980.10">
    <property type="entry name" value="DNA primase, catalytic core, N-terminal domain"/>
    <property type="match status" value="1"/>
</dbReference>
<gene>
    <name evidence="12" type="primary">dnaG</name>
    <name evidence="16" type="ORF">AVDCRST_MAG19-4304</name>
</gene>
<dbReference type="CDD" id="cd03364">
    <property type="entry name" value="TOPRIM_DnaG_primases"/>
    <property type="match status" value="1"/>
</dbReference>
<dbReference type="AlphaFoldDB" id="A0A6J4VLW1"/>
<dbReference type="FunFam" id="3.90.980.10:FF:000001">
    <property type="entry name" value="DNA primase"/>
    <property type="match status" value="1"/>
</dbReference>
<dbReference type="GO" id="GO:0008270">
    <property type="term" value="F:zinc ion binding"/>
    <property type="evidence" value="ECO:0007669"/>
    <property type="project" value="UniProtKB-UniRule"/>
</dbReference>
<comment type="similarity">
    <text evidence="12 13">Belongs to the DnaG primase family.</text>
</comment>
<evidence type="ECO:0000256" key="6">
    <source>
        <dbReference type="ARBA" id="ARBA00022723"/>
    </source>
</evidence>
<comment type="function">
    <text evidence="12 13">RNA polymerase that catalyzes the synthesis of short RNA molecules used as primers for DNA polymerase during DNA replication.</text>
</comment>
<evidence type="ECO:0000313" key="16">
    <source>
        <dbReference type="EMBL" id="CAA9582884.1"/>
    </source>
</evidence>
<dbReference type="InterPro" id="IPR034151">
    <property type="entry name" value="TOPRIM_DnaG_bac"/>
</dbReference>
<dbReference type="SMART" id="SM00400">
    <property type="entry name" value="ZnF_CHCC"/>
    <property type="match status" value="1"/>
</dbReference>
<keyword evidence="5 12" id="KW-0235">DNA replication</keyword>
<organism evidence="16">
    <name type="scientific">uncultured Thermomicrobiales bacterium</name>
    <dbReference type="NCBI Taxonomy" id="1645740"/>
    <lineage>
        <taxon>Bacteria</taxon>
        <taxon>Pseudomonadati</taxon>
        <taxon>Thermomicrobiota</taxon>
        <taxon>Thermomicrobia</taxon>
        <taxon>Thermomicrobiales</taxon>
        <taxon>environmental samples</taxon>
    </lineage>
</organism>
<evidence type="ECO:0000256" key="10">
    <source>
        <dbReference type="ARBA" id="ARBA00023125"/>
    </source>
</evidence>
<accession>A0A6J4VLW1</accession>
<dbReference type="InterPro" id="IPR050219">
    <property type="entry name" value="DnaG_primase"/>
</dbReference>
<comment type="catalytic activity">
    <reaction evidence="12">
        <text>ssDNA + n NTP = ssDNA/pppN(pN)n-1 hybrid + (n-1) diphosphate.</text>
        <dbReference type="EC" id="2.7.7.101"/>
    </reaction>
</comment>
<dbReference type="SUPFAM" id="SSF56731">
    <property type="entry name" value="DNA primase core"/>
    <property type="match status" value="1"/>
</dbReference>
<keyword evidence="1 12" id="KW-0240">DNA-directed RNA polymerase</keyword>
<evidence type="ECO:0000259" key="15">
    <source>
        <dbReference type="PROSITE" id="PS50880"/>
    </source>
</evidence>
<keyword evidence="6 12" id="KW-0479">Metal-binding</keyword>
<dbReference type="InterPro" id="IPR006171">
    <property type="entry name" value="TOPRIM_dom"/>
</dbReference>
<dbReference type="PROSITE" id="PS50880">
    <property type="entry name" value="TOPRIM"/>
    <property type="match status" value="1"/>
</dbReference>
<evidence type="ECO:0000256" key="13">
    <source>
        <dbReference type="PIRNR" id="PIRNR002811"/>
    </source>
</evidence>
<dbReference type="FunFam" id="3.40.1360.10:FF:000002">
    <property type="entry name" value="DNA primase"/>
    <property type="match status" value="1"/>
</dbReference>
<evidence type="ECO:0000256" key="12">
    <source>
        <dbReference type="HAMAP-Rule" id="MF_00974"/>
    </source>
</evidence>
<dbReference type="SUPFAM" id="SSF57783">
    <property type="entry name" value="Zinc beta-ribbon"/>
    <property type="match status" value="1"/>
</dbReference>
<keyword evidence="9" id="KW-0460">Magnesium</keyword>
<dbReference type="GO" id="GO:0003899">
    <property type="term" value="F:DNA-directed RNA polymerase activity"/>
    <property type="evidence" value="ECO:0007669"/>
    <property type="project" value="UniProtKB-UniRule"/>
</dbReference>
<evidence type="ECO:0000256" key="11">
    <source>
        <dbReference type="ARBA" id="ARBA00023163"/>
    </source>
</evidence>
<dbReference type="HAMAP" id="MF_00974">
    <property type="entry name" value="DNA_primase_DnaG"/>
    <property type="match status" value="1"/>
</dbReference>
<dbReference type="InterPro" id="IPR002694">
    <property type="entry name" value="Znf_CHC2"/>
</dbReference>
<dbReference type="InterPro" id="IPR030846">
    <property type="entry name" value="DnaG_bac"/>
</dbReference>
<name>A0A6J4VLW1_9BACT</name>
<dbReference type="Pfam" id="PF10410">
    <property type="entry name" value="DnaB_bind"/>
    <property type="match status" value="1"/>
</dbReference>
<evidence type="ECO:0000256" key="1">
    <source>
        <dbReference type="ARBA" id="ARBA00022478"/>
    </source>
</evidence>
<protein>
    <recommendedName>
        <fullName evidence="12 13">DNA primase</fullName>
        <ecNumber evidence="12">2.7.7.101</ecNumber>
    </recommendedName>
</protein>
<dbReference type="InterPro" id="IPR019475">
    <property type="entry name" value="DNA_primase_DnaB-bd"/>
</dbReference>
<keyword evidence="2 12" id="KW-0639">Primosome</keyword>
<dbReference type="GO" id="GO:0006269">
    <property type="term" value="P:DNA replication, synthesis of primer"/>
    <property type="evidence" value="ECO:0007669"/>
    <property type="project" value="UniProtKB-UniRule"/>
</dbReference>
<dbReference type="Pfam" id="PF08275">
    <property type="entry name" value="DNAG_N"/>
    <property type="match status" value="1"/>
</dbReference>
<evidence type="ECO:0000256" key="5">
    <source>
        <dbReference type="ARBA" id="ARBA00022705"/>
    </source>
</evidence>
<dbReference type="PANTHER" id="PTHR30313:SF2">
    <property type="entry name" value="DNA PRIMASE"/>
    <property type="match status" value="1"/>
</dbReference>
<keyword evidence="11 12" id="KW-0804">Transcription</keyword>
<dbReference type="InterPro" id="IPR006295">
    <property type="entry name" value="DNA_primase_DnaG"/>
</dbReference>
<evidence type="ECO:0000256" key="14">
    <source>
        <dbReference type="PIRSR" id="PIRSR002811-1"/>
    </source>
</evidence>
<dbReference type="Pfam" id="PF13155">
    <property type="entry name" value="Toprim_2"/>
    <property type="match status" value="1"/>
</dbReference>
<dbReference type="GO" id="GO:0000428">
    <property type="term" value="C:DNA-directed RNA polymerase complex"/>
    <property type="evidence" value="ECO:0007669"/>
    <property type="project" value="UniProtKB-KW"/>
</dbReference>
<dbReference type="Gene3D" id="3.40.1360.10">
    <property type="match status" value="1"/>
</dbReference>
<evidence type="ECO:0000256" key="9">
    <source>
        <dbReference type="ARBA" id="ARBA00022842"/>
    </source>
</evidence>